<name>A0A916YZ00_9BACT</name>
<sequence length="141" mass="14804">MKNIMLALVAFLFLFSCESVAVEAGIVEGKVTIGPLCGNMPAGTTGTNPCGFTDAQMDQVYSKYKVAIYSESNPKTALKEVVLNRTGAFSFEVPTGGYSVEVVLPQGSVASTQLGSELKKTVSVTKSIVTTISLNVNTGIQ</sequence>
<keyword evidence="3" id="KW-1185">Reference proteome</keyword>
<gene>
    <name evidence="2" type="ORF">GCM10011514_35120</name>
</gene>
<dbReference type="AlphaFoldDB" id="A0A916YZ00"/>
<organism evidence="2 3">
    <name type="scientific">Emticicia aquatilis</name>
    <dbReference type="NCBI Taxonomy" id="1537369"/>
    <lineage>
        <taxon>Bacteria</taxon>
        <taxon>Pseudomonadati</taxon>
        <taxon>Bacteroidota</taxon>
        <taxon>Cytophagia</taxon>
        <taxon>Cytophagales</taxon>
        <taxon>Leadbetterellaceae</taxon>
        <taxon>Emticicia</taxon>
    </lineage>
</organism>
<evidence type="ECO:0000256" key="1">
    <source>
        <dbReference type="SAM" id="SignalP"/>
    </source>
</evidence>
<reference evidence="2" key="1">
    <citation type="journal article" date="2014" name="Int. J. Syst. Evol. Microbiol.">
        <title>Complete genome sequence of Corynebacterium casei LMG S-19264T (=DSM 44701T), isolated from a smear-ripened cheese.</title>
        <authorList>
            <consortium name="US DOE Joint Genome Institute (JGI-PGF)"/>
            <person name="Walter F."/>
            <person name="Albersmeier A."/>
            <person name="Kalinowski J."/>
            <person name="Ruckert C."/>
        </authorList>
    </citation>
    <scope>NUCLEOTIDE SEQUENCE</scope>
    <source>
        <strain evidence="2">CGMCC 1.15958</strain>
    </source>
</reference>
<dbReference type="PROSITE" id="PS51257">
    <property type="entry name" value="PROKAR_LIPOPROTEIN"/>
    <property type="match status" value="1"/>
</dbReference>
<feature type="chain" id="PRO_5037987998" description="Carboxypeptidase regulatory-like domain-containing protein" evidence="1">
    <location>
        <begin position="22"/>
        <end position="141"/>
    </location>
</feature>
<proteinExistence type="predicted"/>
<dbReference type="RefSeq" id="WP_188767828.1">
    <property type="nucleotide sequence ID" value="NZ_BMKK01000007.1"/>
</dbReference>
<keyword evidence="1" id="KW-0732">Signal</keyword>
<protein>
    <recommendedName>
        <fullName evidence="4">Carboxypeptidase regulatory-like domain-containing protein</fullName>
    </recommendedName>
</protein>
<dbReference type="EMBL" id="BMKK01000007">
    <property type="protein sequence ID" value="GGD67987.1"/>
    <property type="molecule type" value="Genomic_DNA"/>
</dbReference>
<feature type="signal peptide" evidence="1">
    <location>
        <begin position="1"/>
        <end position="21"/>
    </location>
</feature>
<evidence type="ECO:0000313" key="3">
    <source>
        <dbReference type="Proteomes" id="UP000609064"/>
    </source>
</evidence>
<evidence type="ECO:0008006" key="4">
    <source>
        <dbReference type="Google" id="ProtNLM"/>
    </source>
</evidence>
<comment type="caution">
    <text evidence="2">The sequence shown here is derived from an EMBL/GenBank/DDBJ whole genome shotgun (WGS) entry which is preliminary data.</text>
</comment>
<dbReference type="Proteomes" id="UP000609064">
    <property type="component" value="Unassembled WGS sequence"/>
</dbReference>
<accession>A0A916YZ00</accession>
<evidence type="ECO:0000313" key="2">
    <source>
        <dbReference type="EMBL" id="GGD67987.1"/>
    </source>
</evidence>
<reference evidence="2" key="2">
    <citation type="submission" date="2020-09" db="EMBL/GenBank/DDBJ databases">
        <authorList>
            <person name="Sun Q."/>
            <person name="Zhou Y."/>
        </authorList>
    </citation>
    <scope>NUCLEOTIDE SEQUENCE</scope>
    <source>
        <strain evidence="2">CGMCC 1.15958</strain>
    </source>
</reference>